<dbReference type="InterPro" id="IPR027417">
    <property type="entry name" value="P-loop_NTPase"/>
</dbReference>
<evidence type="ECO:0000313" key="2">
    <source>
        <dbReference type="EMBL" id="GAP85660.1"/>
    </source>
</evidence>
<dbReference type="STRING" id="77044.A0A1W2TCH0"/>
<proteinExistence type="predicted"/>
<dbReference type="Pfam" id="PF13538">
    <property type="entry name" value="UvrD_C_2"/>
    <property type="match status" value="1"/>
</dbReference>
<dbReference type="GO" id="GO:0016787">
    <property type="term" value="F:hydrolase activity"/>
    <property type="evidence" value="ECO:0007669"/>
    <property type="project" value="UniProtKB-KW"/>
</dbReference>
<dbReference type="Pfam" id="PF13245">
    <property type="entry name" value="AAA_19"/>
    <property type="match status" value="1"/>
</dbReference>
<organism evidence="2">
    <name type="scientific">Rosellinia necatrix</name>
    <name type="common">White root-rot fungus</name>
    <dbReference type="NCBI Taxonomy" id="77044"/>
    <lineage>
        <taxon>Eukaryota</taxon>
        <taxon>Fungi</taxon>
        <taxon>Dikarya</taxon>
        <taxon>Ascomycota</taxon>
        <taxon>Pezizomycotina</taxon>
        <taxon>Sordariomycetes</taxon>
        <taxon>Xylariomycetidae</taxon>
        <taxon>Xylariales</taxon>
        <taxon>Xylariaceae</taxon>
        <taxon>Rosellinia</taxon>
    </lineage>
</organism>
<gene>
    <name evidence="2" type="ORF">SAMD00023353_1300710</name>
</gene>
<protein>
    <submittedName>
        <fullName evidence="2">Putative P-loop containing nucleoside triphosphate hydrolase protein</fullName>
    </submittedName>
</protein>
<dbReference type="GO" id="GO:0000725">
    <property type="term" value="P:recombinational repair"/>
    <property type="evidence" value="ECO:0007669"/>
    <property type="project" value="TreeGrafter"/>
</dbReference>
<evidence type="ECO:0000259" key="1">
    <source>
        <dbReference type="Pfam" id="PF13538"/>
    </source>
</evidence>
<keyword evidence="3" id="KW-1185">Reference proteome</keyword>
<dbReference type="PANTHER" id="PTHR11070">
    <property type="entry name" value="UVRD / RECB / PCRA DNA HELICASE FAMILY MEMBER"/>
    <property type="match status" value="1"/>
</dbReference>
<dbReference type="AlphaFoldDB" id="A0A1W2TCH0"/>
<accession>A0A1W2TCH0</accession>
<dbReference type="OMA" id="NCFILAN"/>
<dbReference type="EMBL" id="DF977458">
    <property type="protein sequence ID" value="GAP85660.1"/>
    <property type="molecule type" value="Genomic_DNA"/>
</dbReference>
<feature type="domain" description="UvrD-like helicase C-terminal" evidence="1">
    <location>
        <begin position="354"/>
        <end position="410"/>
    </location>
</feature>
<dbReference type="InterPro" id="IPR027785">
    <property type="entry name" value="UvrD-like_helicase_C"/>
</dbReference>
<dbReference type="GO" id="GO:0005524">
    <property type="term" value="F:ATP binding"/>
    <property type="evidence" value="ECO:0007669"/>
    <property type="project" value="InterPro"/>
</dbReference>
<dbReference type="GO" id="GO:0005634">
    <property type="term" value="C:nucleus"/>
    <property type="evidence" value="ECO:0007669"/>
    <property type="project" value="TreeGrafter"/>
</dbReference>
<dbReference type="InterPro" id="IPR011604">
    <property type="entry name" value="PDDEXK-like_dom_sf"/>
</dbReference>
<sequence length="753" mass="84875">MIVLPPPAWRFATRIRSQPYKISFVISYRLKSSHCSASTQYRSVFEQQGRKPFFTPSREQLDIVNLCAVQNVVVSARPGSGKTATAEAIVAAHPDKRVAVLTYSKRLQLETSRRLRAYSNCDVLTFHGMASLLFGVVVYNDMILSEQRKRILDLNELPRWNGAPFDIIVLDEVQDCTELIFWLVSCFILASGQGAGDQYARLVVLGDERQSIYRFRGADHRYLTLAPELLAPLSPHPFSKVPLSQSFRLSDQTVRFVNQAFLGGESYITSSKHGPKPIVLRCHPRKDTYRLAKKLSSLINRYGPENSAILAPAVRKGGPLKDVVNILSKDFHVPIALSTDDEAPLDDRVIDGKVCISTIHQFKGSERDLVVLFGIDSSFFEYYGRQLPDDSCPNETFVALTRAAQQLVLIHDESQKLMPFVSVDALYKTAEIINMTSERAKIAPPDTPGRLLQSGLSLPSASGIRDMTRHLRDEYLDEIVKLHLCVQQTSPPLGKEDHIDIQNVVPSDSKKGFYEAVSDINGLVVVAAFEYDARGTLRTLDLNVDQYLIDMMSSPIPEQRISWLCRSACKYEAAVSGYLPRLIQMKDHEFNWIKPQDLDLARHRLQTELQSLAGSVTFECKANQEFRVGDQKTRLQGRADIVNWTTPRCNEDGEIESVWEIKFVAKLSNEHIVQVCTYAYLLSSKSGTLPRIILYNVRDGEKIEIIPYGGRDGLQHMVESVLRLKWTTTGEINSEEFIRSCTNVTQRVLNLDS</sequence>
<dbReference type="GO" id="GO:0003677">
    <property type="term" value="F:DNA binding"/>
    <property type="evidence" value="ECO:0007669"/>
    <property type="project" value="InterPro"/>
</dbReference>
<dbReference type="OrthoDB" id="1470711at2759"/>
<dbReference type="PANTHER" id="PTHR11070:SF66">
    <property type="entry name" value="UVRD-LIKE HELICASE C-TERMINAL DOMAIN-CONTAINING PROTEIN"/>
    <property type="match status" value="1"/>
</dbReference>
<evidence type="ECO:0000313" key="3">
    <source>
        <dbReference type="Proteomes" id="UP000054516"/>
    </source>
</evidence>
<name>A0A1W2TCH0_ROSNE</name>
<reference evidence="2" key="1">
    <citation type="submission" date="2016-03" db="EMBL/GenBank/DDBJ databases">
        <title>Draft genome sequence of Rosellinia necatrix.</title>
        <authorList>
            <person name="Kanematsu S."/>
        </authorList>
    </citation>
    <scope>NUCLEOTIDE SEQUENCE [LARGE SCALE GENOMIC DNA]</scope>
    <source>
        <strain evidence="2">W97</strain>
    </source>
</reference>
<dbReference type="Gene3D" id="3.90.320.10">
    <property type="match status" value="1"/>
</dbReference>
<dbReference type="InterPro" id="IPR000212">
    <property type="entry name" value="DNA_helicase_UvrD/REP"/>
</dbReference>
<dbReference type="Proteomes" id="UP000054516">
    <property type="component" value="Unassembled WGS sequence"/>
</dbReference>
<dbReference type="GO" id="GO:0043138">
    <property type="term" value="F:3'-5' DNA helicase activity"/>
    <property type="evidence" value="ECO:0007669"/>
    <property type="project" value="TreeGrafter"/>
</dbReference>
<keyword evidence="2" id="KW-0378">Hydrolase</keyword>
<dbReference type="Gene3D" id="3.40.50.300">
    <property type="entry name" value="P-loop containing nucleotide triphosphate hydrolases"/>
    <property type="match status" value="2"/>
</dbReference>
<dbReference type="SUPFAM" id="SSF52540">
    <property type="entry name" value="P-loop containing nucleoside triphosphate hydrolases"/>
    <property type="match status" value="1"/>
</dbReference>